<comment type="caution">
    <text evidence="7">The sequence shown here is derived from an EMBL/GenBank/DDBJ whole genome shotgun (WGS) entry which is preliminary data.</text>
</comment>
<dbReference type="GO" id="GO:0005737">
    <property type="term" value="C:cytoplasm"/>
    <property type="evidence" value="ECO:0007669"/>
    <property type="project" value="TreeGrafter"/>
</dbReference>
<evidence type="ECO:0000256" key="1">
    <source>
        <dbReference type="ARBA" id="ARBA00008276"/>
    </source>
</evidence>
<dbReference type="GO" id="GO:0008841">
    <property type="term" value="F:dihydrofolate synthase activity"/>
    <property type="evidence" value="ECO:0007669"/>
    <property type="project" value="TreeGrafter"/>
</dbReference>
<keyword evidence="8" id="KW-1185">Reference proteome</keyword>
<accession>A0A9X2G780</accession>
<evidence type="ECO:0000313" key="7">
    <source>
        <dbReference type="EMBL" id="MCP2263801.1"/>
    </source>
</evidence>
<evidence type="ECO:0000256" key="3">
    <source>
        <dbReference type="ARBA" id="ARBA00022723"/>
    </source>
</evidence>
<dbReference type="GO" id="GO:0046872">
    <property type="term" value="F:metal ion binding"/>
    <property type="evidence" value="ECO:0007669"/>
    <property type="project" value="UniProtKB-KW"/>
</dbReference>
<keyword evidence="6" id="KW-0460">Magnesium</keyword>
<evidence type="ECO:0000256" key="6">
    <source>
        <dbReference type="ARBA" id="ARBA00022842"/>
    </source>
</evidence>
<dbReference type="EMBL" id="JAMTCS010000003">
    <property type="protein sequence ID" value="MCP2263801.1"/>
    <property type="molecule type" value="Genomic_DNA"/>
</dbReference>
<keyword evidence="5" id="KW-0067">ATP-binding</keyword>
<keyword evidence="4" id="KW-0547">Nucleotide-binding</keyword>
<comment type="similarity">
    <text evidence="1">Belongs to the folylpolyglutamate synthase family.</text>
</comment>
<dbReference type="PANTHER" id="PTHR11136:SF0">
    <property type="entry name" value="DIHYDROFOLATE SYNTHETASE-RELATED"/>
    <property type="match status" value="1"/>
</dbReference>
<evidence type="ECO:0000313" key="8">
    <source>
        <dbReference type="Proteomes" id="UP001139493"/>
    </source>
</evidence>
<sequence length="421" mass="43449">MTAQHLPGDDAFFAEWRDKRPGSRRSLDRARAIGKVLGAWDGTPPVLTVVGSKGKGTTAIHAAATLSGADVVGRRAARVGLVSSPGLRTNRERMRVDGSAITPEEYERLAEALAGARADVRATSDGYLSPTGAFTIAGAAWTAAQDVDVLVLEEGLGGSSDEVSLFDPRVVAVTPVFYEHGDLLGPTLEDVARDLLGVVGPATRTIVTVEQVPAVATVIEDTAARAGANIVIVTPGTPTSVPAGPAPITRLNASLGESAGRAMAAELGWTVDARRTTRALAGVRVPGRMSLHTRDGVPVMVDGAISPEGVAAAVAEYRRRLGPLTTVVASFPDTKDVEGCFAALHGVETVIPARADAYLSFATAESLHGRVLDARAAMALGHDVARAAAGGFLAIGTQSFVGIALDVLEVETDTAYAPDPT</sequence>
<dbReference type="AlphaFoldDB" id="A0A9X2G780"/>
<evidence type="ECO:0000256" key="5">
    <source>
        <dbReference type="ARBA" id="ARBA00022840"/>
    </source>
</evidence>
<proteinExistence type="inferred from homology"/>
<evidence type="ECO:0000256" key="4">
    <source>
        <dbReference type="ARBA" id="ARBA00022741"/>
    </source>
</evidence>
<protein>
    <submittedName>
        <fullName evidence="7">Dihydrofolate synthase / folylpolyglutamate synthase</fullName>
    </submittedName>
</protein>
<dbReference type="InterPro" id="IPR001645">
    <property type="entry name" value="Folylpolyglutamate_synth"/>
</dbReference>
<keyword evidence="2" id="KW-0436">Ligase</keyword>
<gene>
    <name evidence="7" type="ORF">APR03_001137</name>
</gene>
<dbReference type="RefSeq" id="WP_253833598.1">
    <property type="nucleotide sequence ID" value="NZ_JAMTCS010000003.1"/>
</dbReference>
<name>A0A9X2G780_9MICO</name>
<dbReference type="Proteomes" id="UP001139493">
    <property type="component" value="Unassembled WGS sequence"/>
</dbReference>
<dbReference type="InterPro" id="IPR036615">
    <property type="entry name" value="Mur_ligase_C_dom_sf"/>
</dbReference>
<dbReference type="GO" id="GO:0004326">
    <property type="term" value="F:tetrahydrofolylpolyglutamate synthase activity"/>
    <property type="evidence" value="ECO:0007669"/>
    <property type="project" value="InterPro"/>
</dbReference>
<dbReference type="Gene3D" id="3.40.1190.10">
    <property type="entry name" value="Mur-like, catalytic domain"/>
    <property type="match status" value="1"/>
</dbReference>
<dbReference type="SUPFAM" id="SSF53623">
    <property type="entry name" value="MurD-like peptide ligases, catalytic domain"/>
    <property type="match status" value="1"/>
</dbReference>
<dbReference type="GO" id="GO:0005524">
    <property type="term" value="F:ATP binding"/>
    <property type="evidence" value="ECO:0007669"/>
    <property type="project" value="UniProtKB-KW"/>
</dbReference>
<dbReference type="InterPro" id="IPR036565">
    <property type="entry name" value="Mur-like_cat_sf"/>
</dbReference>
<dbReference type="PANTHER" id="PTHR11136">
    <property type="entry name" value="FOLYLPOLYGLUTAMATE SYNTHASE-RELATED"/>
    <property type="match status" value="1"/>
</dbReference>
<organism evidence="7 8">
    <name type="scientific">Promicromonospora thailandica</name>
    <dbReference type="NCBI Taxonomy" id="765201"/>
    <lineage>
        <taxon>Bacteria</taxon>
        <taxon>Bacillati</taxon>
        <taxon>Actinomycetota</taxon>
        <taxon>Actinomycetes</taxon>
        <taxon>Micrococcales</taxon>
        <taxon>Promicromonosporaceae</taxon>
        <taxon>Promicromonospora</taxon>
    </lineage>
</organism>
<evidence type="ECO:0000256" key="2">
    <source>
        <dbReference type="ARBA" id="ARBA00022598"/>
    </source>
</evidence>
<reference evidence="7" key="1">
    <citation type="submission" date="2022-06" db="EMBL/GenBank/DDBJ databases">
        <title>Genomic Encyclopedia of Archaeal and Bacterial Type Strains, Phase II (KMG-II): from individual species to whole genera.</title>
        <authorList>
            <person name="Goeker M."/>
        </authorList>
    </citation>
    <scope>NUCLEOTIDE SEQUENCE</scope>
    <source>
        <strain evidence="7">DSM 26652</strain>
    </source>
</reference>
<keyword evidence="3" id="KW-0479">Metal-binding</keyword>
<dbReference type="SUPFAM" id="SSF53244">
    <property type="entry name" value="MurD-like peptide ligases, peptide-binding domain"/>
    <property type="match status" value="1"/>
</dbReference>